<keyword evidence="4 6" id="KW-1133">Transmembrane helix</keyword>
<dbReference type="InterPro" id="IPR044644">
    <property type="entry name" value="DinF-like"/>
</dbReference>
<dbReference type="Proteomes" id="UP000789595">
    <property type="component" value="Unassembled WGS sequence"/>
</dbReference>
<organism evidence="7 8">
    <name type="scientific">Pelagomonas calceolata</name>
    <dbReference type="NCBI Taxonomy" id="35677"/>
    <lineage>
        <taxon>Eukaryota</taxon>
        <taxon>Sar</taxon>
        <taxon>Stramenopiles</taxon>
        <taxon>Ochrophyta</taxon>
        <taxon>Pelagophyceae</taxon>
        <taxon>Pelagomonadales</taxon>
        <taxon>Pelagomonadaceae</taxon>
        <taxon>Pelagomonas</taxon>
    </lineage>
</organism>
<keyword evidence="8" id="KW-1185">Reference proteome</keyword>
<dbReference type="GO" id="GO:0015297">
    <property type="term" value="F:antiporter activity"/>
    <property type="evidence" value="ECO:0007669"/>
    <property type="project" value="InterPro"/>
</dbReference>
<feature type="transmembrane region" description="Helical" evidence="6">
    <location>
        <begin position="253"/>
        <end position="278"/>
    </location>
</feature>
<evidence type="ECO:0000313" key="7">
    <source>
        <dbReference type="EMBL" id="CAH0365539.1"/>
    </source>
</evidence>
<evidence type="ECO:0008006" key="9">
    <source>
        <dbReference type="Google" id="ProtNLM"/>
    </source>
</evidence>
<dbReference type="PANTHER" id="PTHR42893">
    <property type="entry name" value="PROTEIN DETOXIFICATION 44, CHLOROPLASTIC-RELATED"/>
    <property type="match status" value="1"/>
</dbReference>
<feature type="transmembrane region" description="Helical" evidence="6">
    <location>
        <begin position="71"/>
        <end position="94"/>
    </location>
</feature>
<keyword evidence="3 6" id="KW-0812">Transmembrane</keyword>
<dbReference type="GO" id="GO:0016020">
    <property type="term" value="C:membrane"/>
    <property type="evidence" value="ECO:0007669"/>
    <property type="project" value="UniProtKB-SubCell"/>
</dbReference>
<dbReference type="AlphaFoldDB" id="A0A8J2SBT4"/>
<feature type="transmembrane region" description="Helical" evidence="6">
    <location>
        <begin position="332"/>
        <end position="349"/>
    </location>
</feature>
<evidence type="ECO:0000256" key="2">
    <source>
        <dbReference type="ARBA" id="ARBA00010199"/>
    </source>
</evidence>
<dbReference type="Pfam" id="PF01554">
    <property type="entry name" value="MatE"/>
    <property type="match status" value="2"/>
</dbReference>
<protein>
    <recommendedName>
        <fullName evidence="9">Protein DETOXIFICATION</fullName>
    </recommendedName>
</protein>
<dbReference type="GO" id="GO:0042910">
    <property type="term" value="F:xenobiotic transmembrane transporter activity"/>
    <property type="evidence" value="ECO:0007669"/>
    <property type="project" value="InterPro"/>
</dbReference>
<comment type="similarity">
    <text evidence="2">Belongs to the multi antimicrobial extrusion (MATE) (TC 2.A.66.1) family.</text>
</comment>
<evidence type="ECO:0000256" key="6">
    <source>
        <dbReference type="SAM" id="Phobius"/>
    </source>
</evidence>
<reference evidence="7" key="1">
    <citation type="submission" date="2021-11" db="EMBL/GenBank/DDBJ databases">
        <authorList>
            <consortium name="Genoscope - CEA"/>
            <person name="William W."/>
        </authorList>
    </citation>
    <scope>NUCLEOTIDE SEQUENCE</scope>
</reference>
<feature type="transmembrane region" description="Helical" evidence="6">
    <location>
        <begin position="298"/>
        <end position="320"/>
    </location>
</feature>
<comment type="subcellular location">
    <subcellularLocation>
        <location evidence="1">Membrane</location>
        <topology evidence="1">Multi-pass membrane protein</topology>
    </subcellularLocation>
</comment>
<evidence type="ECO:0000256" key="1">
    <source>
        <dbReference type="ARBA" id="ARBA00004141"/>
    </source>
</evidence>
<name>A0A8J2SBT4_9STRA</name>
<feature type="transmembrane region" description="Helical" evidence="6">
    <location>
        <begin position="114"/>
        <end position="137"/>
    </location>
</feature>
<gene>
    <name evidence="7" type="ORF">PECAL_1P19830</name>
</gene>
<feature type="transmembrane region" description="Helical" evidence="6">
    <location>
        <begin position="34"/>
        <end position="59"/>
    </location>
</feature>
<dbReference type="PANTHER" id="PTHR42893:SF46">
    <property type="entry name" value="PROTEIN DETOXIFICATION 44, CHLOROPLASTIC"/>
    <property type="match status" value="1"/>
</dbReference>
<dbReference type="InterPro" id="IPR002528">
    <property type="entry name" value="MATE_fam"/>
</dbReference>
<dbReference type="OrthoDB" id="2126698at2759"/>
<sequence>MQPPTSLLAASRARQGYGIVHAAPQPTESLDSKILSIAAPSLLALALDPVLAAVDVAFVGRCGENSGAVPLAAVAASTGFFGFVFSATNCFASAGTPLVAKAEVDDGEAAALRLGGAIVKAAALTGVLLCLFSELIAPQAMALFAPSNLIDESVAFTRLRGISAPAVVGAAALNGVLRGVGDPRAALDAAALAALINVCLDVVLVWQLGLNPNGAAIGTACAEWVALLYLALRFAKRSTGVEALPLGKGLETFATAALATLVRTLCLQAFLAATTAFISVTSADPTLLAAHLVLKQFYIIMSFVTDALAIAAQQLVAAAPSTLEARQRATRLLGWGFVTGVVLAALLYVIPPSLLTDDARVAEEASIELLRIVAPLQLLSSLVFVGDGILQGSRDFKFEAFAVALASVGGAAVLILEQRPPDGALATAWDAVAVLNALRFLTFAGRFYLRGPLLDSDEADAEAPPEVK</sequence>
<dbReference type="NCBIfam" id="TIGR00797">
    <property type="entry name" value="matE"/>
    <property type="match status" value="1"/>
</dbReference>
<evidence type="ECO:0000256" key="5">
    <source>
        <dbReference type="ARBA" id="ARBA00023136"/>
    </source>
</evidence>
<accession>A0A8J2SBT4</accession>
<evidence type="ECO:0000256" key="3">
    <source>
        <dbReference type="ARBA" id="ARBA00022692"/>
    </source>
</evidence>
<keyword evidence="5 6" id="KW-0472">Membrane</keyword>
<comment type="caution">
    <text evidence="7">The sequence shown here is derived from an EMBL/GenBank/DDBJ whole genome shotgun (WGS) entry which is preliminary data.</text>
</comment>
<evidence type="ECO:0000313" key="8">
    <source>
        <dbReference type="Proteomes" id="UP000789595"/>
    </source>
</evidence>
<proteinExistence type="inferred from homology"/>
<evidence type="ECO:0000256" key="4">
    <source>
        <dbReference type="ARBA" id="ARBA00022989"/>
    </source>
</evidence>
<dbReference type="EMBL" id="CAKKNE010000001">
    <property type="protein sequence ID" value="CAH0365539.1"/>
    <property type="molecule type" value="Genomic_DNA"/>
</dbReference>